<dbReference type="EMBL" id="JAWDGP010006665">
    <property type="protein sequence ID" value="KAK3737140.1"/>
    <property type="molecule type" value="Genomic_DNA"/>
</dbReference>
<dbReference type="Proteomes" id="UP001283361">
    <property type="component" value="Unassembled WGS sequence"/>
</dbReference>
<evidence type="ECO:0000313" key="2">
    <source>
        <dbReference type="Proteomes" id="UP001283361"/>
    </source>
</evidence>
<evidence type="ECO:0000313" key="1">
    <source>
        <dbReference type="EMBL" id="KAK3737140.1"/>
    </source>
</evidence>
<reference evidence="1" key="1">
    <citation type="journal article" date="2023" name="G3 (Bethesda)">
        <title>A reference genome for the long-term kleptoplast-retaining sea slug Elysia crispata morphotype clarki.</title>
        <authorList>
            <person name="Eastman K.E."/>
            <person name="Pendleton A.L."/>
            <person name="Shaikh M.A."/>
            <person name="Suttiyut T."/>
            <person name="Ogas R."/>
            <person name="Tomko P."/>
            <person name="Gavelis G."/>
            <person name="Widhalm J.R."/>
            <person name="Wisecaver J.H."/>
        </authorList>
    </citation>
    <scope>NUCLEOTIDE SEQUENCE</scope>
    <source>
        <strain evidence="1">ECLA1</strain>
    </source>
</reference>
<gene>
    <name evidence="1" type="ORF">RRG08_016446</name>
</gene>
<organism evidence="1 2">
    <name type="scientific">Elysia crispata</name>
    <name type="common">lettuce slug</name>
    <dbReference type="NCBI Taxonomy" id="231223"/>
    <lineage>
        <taxon>Eukaryota</taxon>
        <taxon>Metazoa</taxon>
        <taxon>Spiralia</taxon>
        <taxon>Lophotrochozoa</taxon>
        <taxon>Mollusca</taxon>
        <taxon>Gastropoda</taxon>
        <taxon>Heterobranchia</taxon>
        <taxon>Euthyneura</taxon>
        <taxon>Panpulmonata</taxon>
        <taxon>Sacoglossa</taxon>
        <taxon>Placobranchoidea</taxon>
        <taxon>Plakobranchidae</taxon>
        <taxon>Elysia</taxon>
    </lineage>
</organism>
<comment type="caution">
    <text evidence="1">The sequence shown here is derived from an EMBL/GenBank/DDBJ whole genome shotgun (WGS) entry which is preliminary data.</text>
</comment>
<name>A0AAE0Y8R3_9GAST</name>
<accession>A0AAE0Y8R3</accession>
<keyword evidence="2" id="KW-1185">Reference proteome</keyword>
<proteinExistence type="predicted"/>
<protein>
    <submittedName>
        <fullName evidence="1">Uncharacterized protein</fullName>
    </submittedName>
</protein>
<sequence length="139" mass="16186">MLSMEKLHRESRSAAFYSIVFDVAEVPPATVRQVLTNQGIQHIVLASGDLKRDHSGQVQWSILSLSEKYCCHDKGWRGREREWEIGMYDSWLKHFALQSDHQLLNYNVASQLSDIPGWIVRKHVNYNNQSLLNLVYRKC</sequence>
<dbReference type="AlphaFoldDB" id="A0AAE0Y8R3"/>